<organism evidence="2 3">
    <name type="scientific">Eumeta variegata</name>
    <name type="common">Bagworm moth</name>
    <name type="synonym">Eumeta japonica</name>
    <dbReference type="NCBI Taxonomy" id="151549"/>
    <lineage>
        <taxon>Eukaryota</taxon>
        <taxon>Metazoa</taxon>
        <taxon>Ecdysozoa</taxon>
        <taxon>Arthropoda</taxon>
        <taxon>Hexapoda</taxon>
        <taxon>Insecta</taxon>
        <taxon>Pterygota</taxon>
        <taxon>Neoptera</taxon>
        <taxon>Endopterygota</taxon>
        <taxon>Lepidoptera</taxon>
        <taxon>Glossata</taxon>
        <taxon>Ditrysia</taxon>
        <taxon>Tineoidea</taxon>
        <taxon>Psychidae</taxon>
        <taxon>Oiketicinae</taxon>
        <taxon>Eumeta</taxon>
    </lineage>
</organism>
<feature type="compositionally biased region" description="Basic residues" evidence="1">
    <location>
        <begin position="9"/>
        <end position="23"/>
    </location>
</feature>
<dbReference type="Proteomes" id="UP000299102">
    <property type="component" value="Unassembled WGS sequence"/>
</dbReference>
<gene>
    <name evidence="2" type="ORF">EVAR_16345_1</name>
</gene>
<feature type="region of interest" description="Disordered" evidence="1">
    <location>
        <begin position="1"/>
        <end position="23"/>
    </location>
</feature>
<evidence type="ECO:0000313" key="2">
    <source>
        <dbReference type="EMBL" id="GBP37440.1"/>
    </source>
</evidence>
<dbReference type="AlphaFoldDB" id="A0A4C1VFR2"/>
<sequence>MAQPSRQAAPRRKPSPCRTRARGPYKTFYDARAVCKIIRRDFEGSDDVDDRTASAPTLTARPARGPASLKRIELQGTSDLSTCINLNLIPLCIPEKKSIGTQTDGRTNSRTVANLATAQKWAASMEYGREVASTAVAFHPVSESSGSPLSPSRPPLYYLIGEIGFQSYSLPRGRQPLVIPLGLRVFMGGGDSNML</sequence>
<accession>A0A4C1VFR2</accession>
<name>A0A4C1VFR2_EUMVA</name>
<evidence type="ECO:0000256" key="1">
    <source>
        <dbReference type="SAM" id="MobiDB-lite"/>
    </source>
</evidence>
<comment type="caution">
    <text evidence="2">The sequence shown here is derived from an EMBL/GenBank/DDBJ whole genome shotgun (WGS) entry which is preliminary data.</text>
</comment>
<evidence type="ECO:0000313" key="3">
    <source>
        <dbReference type="Proteomes" id="UP000299102"/>
    </source>
</evidence>
<protein>
    <submittedName>
        <fullName evidence="2">Uncharacterized protein</fullName>
    </submittedName>
</protein>
<reference evidence="2 3" key="1">
    <citation type="journal article" date="2019" name="Commun. Biol.">
        <title>The bagworm genome reveals a unique fibroin gene that provides high tensile strength.</title>
        <authorList>
            <person name="Kono N."/>
            <person name="Nakamura H."/>
            <person name="Ohtoshi R."/>
            <person name="Tomita M."/>
            <person name="Numata K."/>
            <person name="Arakawa K."/>
        </authorList>
    </citation>
    <scope>NUCLEOTIDE SEQUENCE [LARGE SCALE GENOMIC DNA]</scope>
</reference>
<dbReference type="EMBL" id="BGZK01000333">
    <property type="protein sequence ID" value="GBP37440.1"/>
    <property type="molecule type" value="Genomic_DNA"/>
</dbReference>
<proteinExistence type="predicted"/>
<keyword evidence="3" id="KW-1185">Reference proteome</keyword>